<feature type="chain" id="PRO_5020021192" evidence="1">
    <location>
        <begin position="25"/>
        <end position="348"/>
    </location>
</feature>
<keyword evidence="3" id="KW-1185">Reference proteome</keyword>
<dbReference type="AlphaFoldDB" id="A0A4E0RUR2"/>
<name>A0A4E0RUR2_FASHE</name>
<feature type="signal peptide" evidence="1">
    <location>
        <begin position="1"/>
        <end position="24"/>
    </location>
</feature>
<accession>A0A4E0RUR2</accession>
<sequence>MRSLFNVWLIVYLEYLGMTKYAETMYTLEGHILEYEMDYSIPNCGSVNLPLYEIITLMKTTSICEVINKAIWKMDGKWIHGYIGCRVEFQVNWNGTIKVFFFLKEMGTDFREECLSASATNFNRLIQQKLQLIGTRFSEVIITKRAAIKRDAVVYRQAFQYRLFMWENLKQYTTIERIFMRNQTTSVMEACSKYKLSDIMPYGQLFSYWMSGIEEPDVYVQIWVNESKERNTEKNVQDRFTGCVGELDRTTNYNIEPDRYLHIQCQSSDRDNRTIQNVTEISENNDGEIRIPCSGEDNQTTPIPNNSEEVTLLNKTISDSTTTEYNGSQWNRMYLLCTILPSLALFFQ</sequence>
<keyword evidence="1" id="KW-0732">Signal</keyword>
<reference evidence="2" key="1">
    <citation type="submission" date="2019-03" db="EMBL/GenBank/DDBJ databases">
        <title>Improved annotation for the trematode Fasciola hepatica.</title>
        <authorList>
            <person name="Choi Y.-J."/>
            <person name="Martin J."/>
            <person name="Mitreva M."/>
        </authorList>
    </citation>
    <scope>NUCLEOTIDE SEQUENCE [LARGE SCALE GENOMIC DNA]</scope>
</reference>
<dbReference type="EMBL" id="JXXN02016813">
    <property type="protein sequence ID" value="THD18070.1"/>
    <property type="molecule type" value="Genomic_DNA"/>
</dbReference>
<evidence type="ECO:0000256" key="1">
    <source>
        <dbReference type="SAM" id="SignalP"/>
    </source>
</evidence>
<proteinExistence type="predicted"/>
<dbReference type="Proteomes" id="UP000230066">
    <property type="component" value="Unassembled WGS sequence"/>
</dbReference>
<organism evidence="2 3">
    <name type="scientific">Fasciola hepatica</name>
    <name type="common">Liver fluke</name>
    <dbReference type="NCBI Taxonomy" id="6192"/>
    <lineage>
        <taxon>Eukaryota</taxon>
        <taxon>Metazoa</taxon>
        <taxon>Spiralia</taxon>
        <taxon>Lophotrochozoa</taxon>
        <taxon>Platyhelminthes</taxon>
        <taxon>Trematoda</taxon>
        <taxon>Digenea</taxon>
        <taxon>Plagiorchiida</taxon>
        <taxon>Echinostomata</taxon>
        <taxon>Echinostomatoidea</taxon>
        <taxon>Fasciolidae</taxon>
        <taxon>Fasciola</taxon>
    </lineage>
</organism>
<comment type="caution">
    <text evidence="2">The sequence shown here is derived from an EMBL/GenBank/DDBJ whole genome shotgun (WGS) entry which is preliminary data.</text>
</comment>
<evidence type="ECO:0000313" key="2">
    <source>
        <dbReference type="EMBL" id="THD18070.1"/>
    </source>
</evidence>
<gene>
    <name evidence="2" type="ORF">D915_010804</name>
</gene>
<protein>
    <submittedName>
        <fullName evidence="2">Uncharacterized protein</fullName>
    </submittedName>
</protein>
<evidence type="ECO:0000313" key="3">
    <source>
        <dbReference type="Proteomes" id="UP000230066"/>
    </source>
</evidence>